<proteinExistence type="predicted"/>
<accession>A0A7R9JVB9</accession>
<sequence length="245" mass="27331">MTGLYSFGQGEATNTSLQRYSYRDFCLNDASLWKVGEHYVLLLIRAIRLNTNYANGLGIGKVEYKGIHPNEIRTSISPSLAVELNTTSALDNYATEAVSLADLLLERSNELAQKTSILCGFMELDVSAKLPSSFTKEGLIDKNRTRICVEGEWKTTWENHPHCIQPGSNTNLPIFGSLVYHESSALDYSVTEAGLSNTSCSDNLRISHLYNVTTIPTDEMLFVIVRLNVLCKRSRMYCTGHTYSP</sequence>
<dbReference type="AlphaFoldDB" id="A0A7R9JVB9"/>
<dbReference type="EMBL" id="OE839973">
    <property type="protein sequence ID" value="CAD7589139.1"/>
    <property type="molecule type" value="Genomic_DNA"/>
</dbReference>
<protein>
    <submittedName>
        <fullName evidence="1">Uncharacterized protein</fullName>
    </submittedName>
</protein>
<evidence type="ECO:0000313" key="1">
    <source>
        <dbReference type="EMBL" id="CAD7589139.1"/>
    </source>
</evidence>
<gene>
    <name evidence="1" type="ORF">TGEB3V08_LOCUS3122</name>
</gene>
<name>A0A7R9JVB9_TIMGE</name>
<reference evidence="1" key="1">
    <citation type="submission" date="2020-11" db="EMBL/GenBank/DDBJ databases">
        <authorList>
            <person name="Tran Van P."/>
        </authorList>
    </citation>
    <scope>NUCLEOTIDE SEQUENCE</scope>
</reference>
<organism evidence="1">
    <name type="scientific">Timema genevievae</name>
    <name type="common">Walking stick</name>
    <dbReference type="NCBI Taxonomy" id="629358"/>
    <lineage>
        <taxon>Eukaryota</taxon>
        <taxon>Metazoa</taxon>
        <taxon>Ecdysozoa</taxon>
        <taxon>Arthropoda</taxon>
        <taxon>Hexapoda</taxon>
        <taxon>Insecta</taxon>
        <taxon>Pterygota</taxon>
        <taxon>Neoptera</taxon>
        <taxon>Polyneoptera</taxon>
        <taxon>Phasmatodea</taxon>
        <taxon>Timematodea</taxon>
        <taxon>Timematoidea</taxon>
        <taxon>Timematidae</taxon>
        <taxon>Timema</taxon>
    </lineage>
</organism>